<dbReference type="RefSeq" id="WP_198917617.1">
    <property type="nucleotide sequence ID" value="NZ_JAEKPD010000025.1"/>
</dbReference>
<name>A0A934IK45_9RHOB</name>
<dbReference type="Proteomes" id="UP000642488">
    <property type="component" value="Unassembled WGS sequence"/>
</dbReference>
<evidence type="ECO:0000313" key="3">
    <source>
        <dbReference type="Proteomes" id="UP000642488"/>
    </source>
</evidence>
<feature type="domain" description="Gp5/Type VI secretion system Vgr protein OB-fold" evidence="1">
    <location>
        <begin position="41"/>
        <end position="96"/>
    </location>
</feature>
<sequence length="209" mass="22262">MRHSVFSALLDDTDSRRRGAGLIGLRFAEVKEITDEGYVLEWLSGADRSASAPARAASFMAGNERGAYFPFEVEDEVVVGFIEGDRDQPVILGALWSEQDPPPEVADTSGENKTRSITSRSGHVLMFDDTSGSEVVRLTAKPPNQGGPMTLEMDVAGGKVTLSTGGTVDPLMLELDATGGKVTLQFNASNKIELSAEGVKVTGTKIDLN</sequence>
<protein>
    <recommendedName>
        <fullName evidence="1">Gp5/Type VI secretion system Vgr protein OB-fold domain-containing protein</fullName>
    </recommendedName>
</protein>
<dbReference type="SUPFAM" id="SSF69255">
    <property type="entry name" value="gp5 N-terminal domain-like"/>
    <property type="match status" value="1"/>
</dbReference>
<dbReference type="InterPro" id="IPR006531">
    <property type="entry name" value="Gp5/Vgr_OB"/>
</dbReference>
<accession>A0A934IK45</accession>
<gene>
    <name evidence="2" type="ORF">ILP92_17030</name>
</gene>
<dbReference type="AlphaFoldDB" id="A0A934IK45"/>
<proteinExistence type="predicted"/>
<organism evidence="2 3">
    <name type="scientific">Palleronia pontilimi</name>
    <dbReference type="NCBI Taxonomy" id="1964209"/>
    <lineage>
        <taxon>Bacteria</taxon>
        <taxon>Pseudomonadati</taxon>
        <taxon>Pseudomonadota</taxon>
        <taxon>Alphaproteobacteria</taxon>
        <taxon>Rhodobacterales</taxon>
        <taxon>Roseobacteraceae</taxon>
        <taxon>Palleronia</taxon>
    </lineage>
</organism>
<keyword evidence="3" id="KW-1185">Reference proteome</keyword>
<evidence type="ECO:0000259" key="1">
    <source>
        <dbReference type="Pfam" id="PF04717"/>
    </source>
</evidence>
<evidence type="ECO:0000313" key="2">
    <source>
        <dbReference type="EMBL" id="MBJ3764442.1"/>
    </source>
</evidence>
<comment type="caution">
    <text evidence="2">The sequence shown here is derived from an EMBL/GenBank/DDBJ whole genome shotgun (WGS) entry which is preliminary data.</text>
</comment>
<reference evidence="2" key="1">
    <citation type="submission" date="2020-12" db="EMBL/GenBank/DDBJ databases">
        <title>Bacterial taxonomy.</title>
        <authorList>
            <person name="Pan X."/>
        </authorList>
    </citation>
    <scope>NUCLEOTIDE SEQUENCE</scope>
    <source>
        <strain evidence="2">KCTC 52957</strain>
    </source>
</reference>
<dbReference type="Gene3D" id="2.40.50.230">
    <property type="entry name" value="Gp5 N-terminal domain"/>
    <property type="match status" value="1"/>
</dbReference>
<dbReference type="InterPro" id="IPR037026">
    <property type="entry name" value="Vgr_OB-fold_dom_sf"/>
</dbReference>
<dbReference type="EMBL" id="JAEKPD010000025">
    <property type="protein sequence ID" value="MBJ3764442.1"/>
    <property type="molecule type" value="Genomic_DNA"/>
</dbReference>
<dbReference type="Pfam" id="PF04717">
    <property type="entry name" value="Phage_base_V"/>
    <property type="match status" value="1"/>
</dbReference>